<feature type="transmembrane region" description="Helical" evidence="6">
    <location>
        <begin position="108"/>
        <end position="130"/>
    </location>
</feature>
<feature type="transmembrane region" description="Helical" evidence="6">
    <location>
        <begin position="334"/>
        <end position="354"/>
    </location>
</feature>
<feature type="transmembrane region" description="Helical" evidence="6">
    <location>
        <begin position="429"/>
        <end position="447"/>
    </location>
</feature>
<accession>A0ABP7BTU9</accession>
<keyword evidence="3 6" id="KW-1133">Transmembrane helix</keyword>
<evidence type="ECO:0000256" key="5">
    <source>
        <dbReference type="SAM" id="MobiDB-lite"/>
    </source>
</evidence>
<evidence type="ECO:0000256" key="4">
    <source>
        <dbReference type="ARBA" id="ARBA00023136"/>
    </source>
</evidence>
<gene>
    <name evidence="8" type="ORF">GCM10022202_34830</name>
</gene>
<name>A0ABP7BTU9_9MICO</name>
<feature type="region of interest" description="Disordered" evidence="5">
    <location>
        <begin position="462"/>
        <end position="490"/>
    </location>
</feature>
<organism evidence="8 9">
    <name type="scientific">Microbacterium marinilacus</name>
    <dbReference type="NCBI Taxonomy" id="415209"/>
    <lineage>
        <taxon>Bacteria</taxon>
        <taxon>Bacillati</taxon>
        <taxon>Actinomycetota</taxon>
        <taxon>Actinomycetes</taxon>
        <taxon>Micrococcales</taxon>
        <taxon>Microbacteriaceae</taxon>
        <taxon>Microbacterium</taxon>
    </lineage>
</organism>
<dbReference type="InterPro" id="IPR050367">
    <property type="entry name" value="APC_superfamily"/>
</dbReference>
<sequence length="490" mass="49187">MRGAGGRIAAASPVHGLARRTVGFFDVLGQSVAALAPSAAATTIPMLTFAVAGAGSALAVTIAALIALGVAASINVFAKRVAAAGSVYTFVSLGLGPRASVASGAAMLVGYGLIAVFELFAAAHFVGHAFGAGPGVMLAAGAALGVLLLAVLLGGIRLSTRLMLVVEVATVVTLVAVIAVLLTVLPFDPVHLVPRVDEPDRIVLGVVVTMSAFVGFESAAALGVEAKRPFATIPRVLLWTVAVSGAVFVFVAVAGLVAAGTLGFDRLVNESPFDTIAQAYGVGWAGVALDVLIGFSFFAAAVAASTAFVRILFSMSREGTLPRAFGRTHRRTGVPMAATLACVPLVVAPVALRAAGMGLRDAMDTIVVAAVGSFVLGYVLVCAAVPPFLRRIGEATAWPVVRAVVLTAVLGASLVAFLVVAALSGQVNGVLLFGIALPAVVGVLAALRSAAGRPTRSVARDVPLPSDVLGGARTLAGTSGEPPRRRGGTP</sequence>
<evidence type="ECO:0000256" key="6">
    <source>
        <dbReference type="SAM" id="Phobius"/>
    </source>
</evidence>
<evidence type="ECO:0000256" key="3">
    <source>
        <dbReference type="ARBA" id="ARBA00022989"/>
    </source>
</evidence>
<feature type="transmembrane region" description="Helical" evidence="6">
    <location>
        <begin position="366"/>
        <end position="389"/>
    </location>
</feature>
<feature type="transmembrane region" description="Helical" evidence="6">
    <location>
        <begin position="136"/>
        <end position="155"/>
    </location>
</feature>
<feature type="transmembrane region" description="Helical" evidence="6">
    <location>
        <begin position="47"/>
        <end position="71"/>
    </location>
</feature>
<feature type="transmembrane region" description="Helical" evidence="6">
    <location>
        <begin position="284"/>
        <end position="313"/>
    </location>
</feature>
<dbReference type="PANTHER" id="PTHR42770:SF7">
    <property type="entry name" value="MEMBRANE PROTEIN"/>
    <property type="match status" value="1"/>
</dbReference>
<comment type="caution">
    <text evidence="8">The sequence shown here is derived from an EMBL/GenBank/DDBJ whole genome shotgun (WGS) entry which is preliminary data.</text>
</comment>
<dbReference type="EMBL" id="BAAAYV010000025">
    <property type="protein sequence ID" value="GAA3669760.1"/>
    <property type="molecule type" value="Genomic_DNA"/>
</dbReference>
<comment type="subcellular location">
    <subcellularLocation>
        <location evidence="1">Membrane</location>
        <topology evidence="1">Multi-pass membrane protein</topology>
    </subcellularLocation>
</comment>
<feature type="transmembrane region" description="Helical" evidence="6">
    <location>
        <begin position="162"/>
        <end position="182"/>
    </location>
</feature>
<dbReference type="Pfam" id="PF00324">
    <property type="entry name" value="AA_permease"/>
    <property type="match status" value="1"/>
</dbReference>
<feature type="domain" description="Amino acid permease/ SLC12A" evidence="7">
    <location>
        <begin position="51"/>
        <end position="424"/>
    </location>
</feature>
<protein>
    <submittedName>
        <fullName evidence="8">APC family permease</fullName>
    </submittedName>
</protein>
<dbReference type="InterPro" id="IPR004841">
    <property type="entry name" value="AA-permease/SLC12A_dom"/>
</dbReference>
<feature type="transmembrane region" description="Helical" evidence="6">
    <location>
        <begin position="202"/>
        <end position="224"/>
    </location>
</feature>
<keyword evidence="9" id="KW-1185">Reference proteome</keyword>
<dbReference type="RefSeq" id="WP_221857159.1">
    <property type="nucleotide sequence ID" value="NZ_BAAAYV010000025.1"/>
</dbReference>
<keyword evidence="4 6" id="KW-0472">Membrane</keyword>
<evidence type="ECO:0000313" key="8">
    <source>
        <dbReference type="EMBL" id="GAA3669760.1"/>
    </source>
</evidence>
<keyword evidence="2 6" id="KW-0812">Transmembrane</keyword>
<dbReference type="PIRSF" id="PIRSF006060">
    <property type="entry name" value="AA_transporter"/>
    <property type="match status" value="1"/>
</dbReference>
<dbReference type="Proteomes" id="UP001410795">
    <property type="component" value="Unassembled WGS sequence"/>
</dbReference>
<evidence type="ECO:0000313" key="9">
    <source>
        <dbReference type="Proteomes" id="UP001410795"/>
    </source>
</evidence>
<feature type="transmembrane region" description="Helical" evidence="6">
    <location>
        <begin position="236"/>
        <end position="264"/>
    </location>
</feature>
<dbReference type="PANTHER" id="PTHR42770">
    <property type="entry name" value="AMINO ACID TRANSPORTER-RELATED"/>
    <property type="match status" value="1"/>
</dbReference>
<dbReference type="Gene3D" id="1.20.1740.10">
    <property type="entry name" value="Amino acid/polyamine transporter I"/>
    <property type="match status" value="1"/>
</dbReference>
<evidence type="ECO:0000259" key="7">
    <source>
        <dbReference type="Pfam" id="PF00324"/>
    </source>
</evidence>
<evidence type="ECO:0000256" key="2">
    <source>
        <dbReference type="ARBA" id="ARBA00022692"/>
    </source>
</evidence>
<proteinExistence type="predicted"/>
<reference evidence="9" key="1">
    <citation type="journal article" date="2019" name="Int. J. Syst. Evol. Microbiol.">
        <title>The Global Catalogue of Microorganisms (GCM) 10K type strain sequencing project: providing services to taxonomists for standard genome sequencing and annotation.</title>
        <authorList>
            <consortium name="The Broad Institute Genomics Platform"/>
            <consortium name="The Broad Institute Genome Sequencing Center for Infectious Disease"/>
            <person name="Wu L."/>
            <person name="Ma J."/>
        </authorList>
    </citation>
    <scope>NUCLEOTIDE SEQUENCE [LARGE SCALE GENOMIC DNA]</scope>
    <source>
        <strain evidence="9">JCM 16546</strain>
    </source>
</reference>
<feature type="transmembrane region" description="Helical" evidence="6">
    <location>
        <begin position="401"/>
        <end position="423"/>
    </location>
</feature>
<evidence type="ECO:0000256" key="1">
    <source>
        <dbReference type="ARBA" id="ARBA00004141"/>
    </source>
</evidence>